<keyword evidence="10" id="KW-1185">Reference proteome</keyword>
<keyword evidence="8" id="KW-0408">Iron</keyword>
<feature type="binding site" evidence="7">
    <location>
        <position position="135"/>
    </location>
    <ligand>
        <name>Zn(2+)</name>
        <dbReference type="ChEBI" id="CHEBI:29105"/>
    </ligand>
</feature>
<dbReference type="CDD" id="cd07153">
    <property type="entry name" value="Fur_like"/>
    <property type="match status" value="1"/>
</dbReference>
<keyword evidence="7 8" id="KW-0479">Metal-binding</keyword>
<keyword evidence="2 8" id="KW-0678">Repressor</keyword>
<dbReference type="GO" id="GO:0008270">
    <property type="term" value="F:zinc ion binding"/>
    <property type="evidence" value="ECO:0007669"/>
    <property type="project" value="TreeGrafter"/>
</dbReference>
<evidence type="ECO:0000256" key="6">
    <source>
        <dbReference type="ARBA" id="ARBA00023163"/>
    </source>
</evidence>
<feature type="binding site" evidence="7">
    <location>
        <position position="95"/>
    </location>
    <ligand>
        <name>Zn(2+)</name>
        <dbReference type="ChEBI" id="CHEBI:29105"/>
    </ligand>
</feature>
<dbReference type="InterPro" id="IPR036390">
    <property type="entry name" value="WH_DNA-bd_sf"/>
</dbReference>
<evidence type="ECO:0000256" key="5">
    <source>
        <dbReference type="ARBA" id="ARBA00023125"/>
    </source>
</evidence>
<reference evidence="9 10" key="1">
    <citation type="submission" date="2019-12" db="EMBL/GenBank/DDBJ databases">
        <title>Paraburkholderia acidiphila 7Q-K02 sp. nov and Paraburkholderia acidisoli DHF22 sp. nov., two strains isolated from forest soil.</title>
        <authorList>
            <person name="Gao Z."/>
            <person name="Qiu L."/>
        </authorList>
    </citation>
    <scope>NUCLEOTIDE SEQUENCE [LARGE SCALE GENOMIC DNA]</scope>
    <source>
        <strain evidence="9 10">DHF22</strain>
    </source>
</reference>
<dbReference type="InterPro" id="IPR043135">
    <property type="entry name" value="Fur_C"/>
</dbReference>
<dbReference type="GO" id="GO:0000976">
    <property type="term" value="F:transcription cis-regulatory region binding"/>
    <property type="evidence" value="ECO:0007669"/>
    <property type="project" value="TreeGrafter"/>
</dbReference>
<accession>A0A7Z2JI82</accession>
<dbReference type="Proteomes" id="UP000433577">
    <property type="component" value="Chromosome 3"/>
</dbReference>
<dbReference type="AlphaFoldDB" id="A0A7Z2JI82"/>
<comment type="subcellular location">
    <subcellularLocation>
        <location evidence="8">Cytoplasm</location>
    </subcellularLocation>
</comment>
<organism evidence="9 10">
    <name type="scientific">Paraburkholderia acidisoli</name>
    <dbReference type="NCBI Taxonomy" id="2571748"/>
    <lineage>
        <taxon>Bacteria</taxon>
        <taxon>Pseudomonadati</taxon>
        <taxon>Pseudomonadota</taxon>
        <taxon>Betaproteobacteria</taxon>
        <taxon>Burkholderiales</taxon>
        <taxon>Burkholderiaceae</taxon>
        <taxon>Paraburkholderia</taxon>
    </lineage>
</organism>
<keyword evidence="6 8" id="KW-0804">Transcription</keyword>
<evidence type="ECO:0000256" key="3">
    <source>
        <dbReference type="ARBA" id="ARBA00022833"/>
    </source>
</evidence>
<dbReference type="GO" id="GO:0003700">
    <property type="term" value="F:DNA-binding transcription factor activity"/>
    <property type="evidence" value="ECO:0007669"/>
    <property type="project" value="UniProtKB-UniRule"/>
</dbReference>
<dbReference type="EMBL" id="CP046915">
    <property type="protein sequence ID" value="QGZ65436.1"/>
    <property type="molecule type" value="Genomic_DNA"/>
</dbReference>
<dbReference type="Gene3D" id="1.10.10.10">
    <property type="entry name" value="Winged helix-like DNA-binding domain superfamily/Winged helix DNA-binding domain"/>
    <property type="match status" value="1"/>
</dbReference>
<sequence>MRAIYSELKRAQMRPTSSRVVVLKLFHEYPHDHMTADQVFRRVPQGLEQCSLASVYRALGGLAQAGLLTSTSIGEQRVVYELGHGPHAHLVCETCGAIHDIHDAEMDARNAAIAAASGFNYASSSLVVFGQCAVCTHKPGSAAN</sequence>
<feature type="binding site" evidence="7">
    <location>
        <position position="92"/>
    </location>
    <ligand>
        <name>Zn(2+)</name>
        <dbReference type="ChEBI" id="CHEBI:29105"/>
    </ligand>
</feature>
<evidence type="ECO:0000313" key="10">
    <source>
        <dbReference type="Proteomes" id="UP000433577"/>
    </source>
</evidence>
<dbReference type="GO" id="GO:1900376">
    <property type="term" value="P:regulation of secondary metabolite biosynthetic process"/>
    <property type="evidence" value="ECO:0007669"/>
    <property type="project" value="TreeGrafter"/>
</dbReference>
<dbReference type="Gene3D" id="3.30.1490.190">
    <property type="match status" value="1"/>
</dbReference>
<dbReference type="KEGG" id="pacs:FAZ98_27150"/>
<feature type="binding site" evidence="7">
    <location>
        <position position="132"/>
    </location>
    <ligand>
        <name>Zn(2+)</name>
        <dbReference type="ChEBI" id="CHEBI:29105"/>
    </ligand>
</feature>
<dbReference type="RefSeq" id="WP_158955860.1">
    <property type="nucleotide sequence ID" value="NZ_CP046915.1"/>
</dbReference>
<protein>
    <recommendedName>
        <fullName evidence="8">Ferric uptake regulation protein</fullName>
    </recommendedName>
</protein>
<dbReference type="Pfam" id="PF01475">
    <property type="entry name" value="FUR"/>
    <property type="match status" value="1"/>
</dbReference>
<dbReference type="InterPro" id="IPR002481">
    <property type="entry name" value="FUR"/>
</dbReference>
<proteinExistence type="inferred from homology"/>
<keyword evidence="4 8" id="KW-0805">Transcription regulation</keyword>
<evidence type="ECO:0000256" key="1">
    <source>
        <dbReference type="ARBA" id="ARBA00007957"/>
    </source>
</evidence>
<evidence type="ECO:0000256" key="2">
    <source>
        <dbReference type="ARBA" id="ARBA00022491"/>
    </source>
</evidence>
<evidence type="ECO:0000256" key="4">
    <source>
        <dbReference type="ARBA" id="ARBA00023015"/>
    </source>
</evidence>
<dbReference type="GO" id="GO:0045892">
    <property type="term" value="P:negative regulation of DNA-templated transcription"/>
    <property type="evidence" value="ECO:0007669"/>
    <property type="project" value="TreeGrafter"/>
</dbReference>
<dbReference type="PANTHER" id="PTHR33202">
    <property type="entry name" value="ZINC UPTAKE REGULATION PROTEIN"/>
    <property type="match status" value="1"/>
</dbReference>
<evidence type="ECO:0000256" key="8">
    <source>
        <dbReference type="RuleBase" id="RU364037"/>
    </source>
</evidence>
<gene>
    <name evidence="8" type="primary">fur</name>
    <name evidence="9" type="ORF">FAZ98_27150</name>
</gene>
<dbReference type="GO" id="GO:0005737">
    <property type="term" value="C:cytoplasm"/>
    <property type="evidence" value="ECO:0007669"/>
    <property type="project" value="UniProtKB-SubCell"/>
</dbReference>
<comment type="similarity">
    <text evidence="1 8">Belongs to the Fur family.</text>
</comment>
<keyword evidence="3 7" id="KW-0862">Zinc</keyword>
<dbReference type="InterPro" id="IPR036388">
    <property type="entry name" value="WH-like_DNA-bd_sf"/>
</dbReference>
<keyword evidence="8" id="KW-0963">Cytoplasm</keyword>
<comment type="subunit">
    <text evidence="8">Homodimer.</text>
</comment>
<evidence type="ECO:0000313" key="9">
    <source>
        <dbReference type="EMBL" id="QGZ65436.1"/>
    </source>
</evidence>
<dbReference type="OrthoDB" id="8659436at2"/>
<name>A0A7Z2JI82_9BURK</name>
<comment type="cofactor">
    <cofactor evidence="7">
        <name>Zn(2+)</name>
        <dbReference type="ChEBI" id="CHEBI:29105"/>
    </cofactor>
    <text evidence="7">Binds 1 zinc ion per subunit.</text>
</comment>
<evidence type="ECO:0000256" key="7">
    <source>
        <dbReference type="PIRSR" id="PIRSR602481-1"/>
    </source>
</evidence>
<keyword evidence="5 8" id="KW-0238">DNA-binding</keyword>
<dbReference type="SUPFAM" id="SSF46785">
    <property type="entry name" value="Winged helix' DNA-binding domain"/>
    <property type="match status" value="1"/>
</dbReference>
<dbReference type="PANTHER" id="PTHR33202:SF7">
    <property type="entry name" value="FERRIC UPTAKE REGULATION PROTEIN"/>
    <property type="match status" value="1"/>
</dbReference>